<dbReference type="InterPro" id="IPR012495">
    <property type="entry name" value="TadE-like_dom"/>
</dbReference>
<dbReference type="EMBL" id="CP042306">
    <property type="protein sequence ID" value="QDZ08648.1"/>
    <property type="molecule type" value="Genomic_DNA"/>
</dbReference>
<keyword evidence="1" id="KW-0472">Membrane</keyword>
<keyword evidence="1" id="KW-1133">Transmembrane helix</keyword>
<evidence type="ECO:0000313" key="3">
    <source>
        <dbReference type="EMBL" id="QDZ08648.1"/>
    </source>
</evidence>
<accession>A0A5B8LK76</accession>
<feature type="transmembrane region" description="Helical" evidence="1">
    <location>
        <begin position="20"/>
        <end position="41"/>
    </location>
</feature>
<evidence type="ECO:0000256" key="1">
    <source>
        <dbReference type="SAM" id="Phobius"/>
    </source>
</evidence>
<gene>
    <name evidence="3" type="ORF">FPZ24_15215</name>
</gene>
<dbReference type="Pfam" id="PF07811">
    <property type="entry name" value="TadE"/>
    <property type="match status" value="1"/>
</dbReference>
<evidence type="ECO:0000259" key="2">
    <source>
        <dbReference type="Pfam" id="PF07811"/>
    </source>
</evidence>
<keyword evidence="4" id="KW-1185">Reference proteome</keyword>
<proteinExistence type="predicted"/>
<protein>
    <submittedName>
        <fullName evidence="3">Pilus assembly protein</fullName>
    </submittedName>
</protein>
<dbReference type="AlphaFoldDB" id="A0A5B8LK76"/>
<name>A0A5B8LK76_9SPHN</name>
<feature type="domain" description="TadE-like" evidence="2">
    <location>
        <begin position="14"/>
        <end position="55"/>
    </location>
</feature>
<dbReference type="RefSeq" id="WP_146573387.1">
    <property type="nucleotide sequence ID" value="NZ_CP042306.1"/>
</dbReference>
<dbReference type="OrthoDB" id="7187024at2"/>
<dbReference type="Proteomes" id="UP000315673">
    <property type="component" value="Chromosome"/>
</dbReference>
<dbReference type="KEGG" id="spai:FPZ24_15215"/>
<keyword evidence="1" id="KW-0812">Transmembrane</keyword>
<reference evidence="3 4" key="1">
    <citation type="submission" date="2019-07" db="EMBL/GenBank/DDBJ databases">
        <title>Full genome sequence of Sphingomonas sp. 4R-6-7(HKS19).</title>
        <authorList>
            <person name="Im W.-T."/>
        </authorList>
    </citation>
    <scope>NUCLEOTIDE SEQUENCE [LARGE SCALE GENOMIC DNA]</scope>
    <source>
        <strain evidence="3 4">HKS19</strain>
    </source>
</reference>
<evidence type="ECO:0000313" key="4">
    <source>
        <dbReference type="Proteomes" id="UP000315673"/>
    </source>
</evidence>
<organism evidence="3 4">
    <name type="scientific">Sphingomonas panacisoli</name>
    <dbReference type="NCBI Taxonomy" id="1813879"/>
    <lineage>
        <taxon>Bacteria</taxon>
        <taxon>Pseudomonadati</taxon>
        <taxon>Pseudomonadota</taxon>
        <taxon>Alphaproteobacteria</taxon>
        <taxon>Sphingomonadales</taxon>
        <taxon>Sphingomonadaceae</taxon>
        <taxon>Sphingomonas</taxon>
    </lineage>
</organism>
<sequence>MRTLRAFWRATDASTAVEFALLSPLLLTLMIGTIDIGRYLWTVNRAQKATQMGARWAVATDVVPSGLATYDFAVAGGIPQGDPIPASSFTSAKCSSTLSGTVTCVCVPTTCPGGSGVNTAAFNRILFQMQQYYPEITADKLKVNYEYSGLGYAGDPNGIQVQPLVTVQLVGMTFAPILYRFFSSGSITLNTTFSSSLTLEDGSGQIAN</sequence>